<dbReference type="GO" id="GO:0005634">
    <property type="term" value="C:nucleus"/>
    <property type="evidence" value="ECO:0007669"/>
    <property type="project" value="UniProtKB-SubCell"/>
</dbReference>
<evidence type="ECO:0000256" key="3">
    <source>
        <dbReference type="ARBA" id="ARBA00022664"/>
    </source>
</evidence>
<dbReference type="AlphaFoldDB" id="A0A0C2GNZ2"/>
<dbReference type="GO" id="GO:0004722">
    <property type="term" value="F:protein serine/threonine phosphatase activity"/>
    <property type="evidence" value="ECO:0007669"/>
    <property type="project" value="UniProtKB-UniRule"/>
</dbReference>
<evidence type="ECO:0000313" key="11">
    <source>
        <dbReference type="Proteomes" id="UP000054047"/>
    </source>
</evidence>
<dbReference type="Gene3D" id="6.10.140.550">
    <property type="match status" value="1"/>
</dbReference>
<dbReference type="OrthoDB" id="57957at2759"/>
<evidence type="ECO:0000256" key="9">
    <source>
        <dbReference type="RuleBase" id="RU369031"/>
    </source>
</evidence>
<evidence type="ECO:0000256" key="6">
    <source>
        <dbReference type="ARBA" id="ARBA00023242"/>
    </source>
</evidence>
<evidence type="ECO:0000256" key="1">
    <source>
        <dbReference type="ARBA" id="ARBA00004123"/>
    </source>
</evidence>
<comment type="catalytic activity">
    <reaction evidence="7 9">
        <text>O-phospho-L-seryl-[protein] + H2O = L-seryl-[protein] + phosphate</text>
        <dbReference type="Rhea" id="RHEA:20629"/>
        <dbReference type="Rhea" id="RHEA-COMP:9863"/>
        <dbReference type="Rhea" id="RHEA-COMP:11604"/>
        <dbReference type="ChEBI" id="CHEBI:15377"/>
        <dbReference type="ChEBI" id="CHEBI:29999"/>
        <dbReference type="ChEBI" id="CHEBI:43474"/>
        <dbReference type="ChEBI" id="CHEBI:83421"/>
        <dbReference type="EC" id="3.1.3.16"/>
    </reaction>
</comment>
<proteinExistence type="inferred from homology"/>
<dbReference type="GO" id="GO:0006397">
    <property type="term" value="P:mRNA processing"/>
    <property type="evidence" value="ECO:0007669"/>
    <property type="project" value="UniProtKB-KW"/>
</dbReference>
<dbReference type="InterPro" id="IPR006811">
    <property type="entry name" value="RNA_pol_II_suA"/>
</dbReference>
<dbReference type="PANTHER" id="PTHR20383">
    <property type="entry name" value="RNA POLYMERASE II SUBUNIT A C-TERMINAL DOMAIN PHOSPHATASE"/>
    <property type="match status" value="1"/>
</dbReference>
<dbReference type="Proteomes" id="UP000054047">
    <property type="component" value="Unassembled WGS sequence"/>
</dbReference>
<evidence type="ECO:0000256" key="8">
    <source>
        <dbReference type="ARBA" id="ARBA00048336"/>
    </source>
</evidence>
<dbReference type="Pfam" id="PF04722">
    <property type="entry name" value="Ssu72"/>
    <property type="match status" value="2"/>
</dbReference>
<keyword evidence="5 9" id="KW-0904">Protein phosphatase</keyword>
<dbReference type="EC" id="3.1.3.16" evidence="9"/>
<comment type="function">
    <text evidence="9">Protein phosphatase that catalyzes the dephosphorylation of the C-terminal domain of RNA polymerase II. Plays a role in RNA processing and termination.</text>
</comment>
<keyword evidence="3 9" id="KW-0507">mRNA processing</keyword>
<dbReference type="Gene3D" id="3.40.50.2300">
    <property type="match status" value="1"/>
</dbReference>
<keyword evidence="4 9" id="KW-0378">Hydrolase</keyword>
<evidence type="ECO:0000256" key="2">
    <source>
        <dbReference type="ARBA" id="ARBA00008978"/>
    </source>
</evidence>
<reference evidence="10 11" key="1">
    <citation type="submission" date="2013-12" db="EMBL/GenBank/DDBJ databases">
        <title>Draft genome of the parsitic nematode Ancylostoma duodenale.</title>
        <authorList>
            <person name="Mitreva M."/>
        </authorList>
    </citation>
    <scope>NUCLEOTIDE SEQUENCE [LARGE SCALE GENOMIC DNA]</scope>
    <source>
        <strain evidence="10 11">Zhejiang</strain>
    </source>
</reference>
<organism evidence="10 11">
    <name type="scientific">Ancylostoma duodenale</name>
    <dbReference type="NCBI Taxonomy" id="51022"/>
    <lineage>
        <taxon>Eukaryota</taxon>
        <taxon>Metazoa</taxon>
        <taxon>Ecdysozoa</taxon>
        <taxon>Nematoda</taxon>
        <taxon>Chromadorea</taxon>
        <taxon>Rhabditida</taxon>
        <taxon>Rhabditina</taxon>
        <taxon>Rhabditomorpha</taxon>
        <taxon>Strongyloidea</taxon>
        <taxon>Ancylostomatidae</taxon>
        <taxon>Ancylostomatinae</taxon>
        <taxon>Ancylostoma</taxon>
    </lineage>
</organism>
<comment type="catalytic activity">
    <reaction evidence="8 9">
        <text>O-phospho-L-threonyl-[protein] + H2O = L-threonyl-[protein] + phosphate</text>
        <dbReference type="Rhea" id="RHEA:47004"/>
        <dbReference type="Rhea" id="RHEA-COMP:11060"/>
        <dbReference type="Rhea" id="RHEA-COMP:11605"/>
        <dbReference type="ChEBI" id="CHEBI:15377"/>
        <dbReference type="ChEBI" id="CHEBI:30013"/>
        <dbReference type="ChEBI" id="CHEBI:43474"/>
        <dbReference type="ChEBI" id="CHEBI:61977"/>
        <dbReference type="EC" id="3.1.3.16"/>
    </reaction>
</comment>
<keyword evidence="11" id="KW-1185">Reference proteome</keyword>
<comment type="similarity">
    <text evidence="2 9">Belongs to the SSU72 phosphatase family.</text>
</comment>
<evidence type="ECO:0000256" key="5">
    <source>
        <dbReference type="ARBA" id="ARBA00022912"/>
    </source>
</evidence>
<sequence length="188" mass="21492">MERKRGFNIESYGSGNQVKLPGTAIDKPNCYEFGKTTYEYIYNDLKSKDSTYYTQNGLLNMLDRNRRIKPSPQKFQHEDKEFDVIICLEERVYDQQTEQTHSIIILAQIHLSALLTEIPFGSEYVVDHLHTRPTTSGNPVHVINIDIEDNPEEATIGAWFVCELCGKVSAVRSSFVYLVTVRGVHTDS</sequence>
<gene>
    <name evidence="10" type="ORF">ANCDUO_11073</name>
</gene>
<evidence type="ECO:0000313" key="10">
    <source>
        <dbReference type="EMBL" id="KIH58716.1"/>
    </source>
</evidence>
<dbReference type="EMBL" id="KN732790">
    <property type="protein sequence ID" value="KIH58716.1"/>
    <property type="molecule type" value="Genomic_DNA"/>
</dbReference>
<evidence type="ECO:0000256" key="7">
    <source>
        <dbReference type="ARBA" id="ARBA00047761"/>
    </source>
</evidence>
<protein>
    <recommendedName>
        <fullName evidence="9">RNA polymerase II subunit A C-terminal domain phosphatase SSU72</fullName>
        <shortName evidence="9">CTD phosphatase SSU72</shortName>
        <ecNumber evidence="9">3.1.3.16</ecNumber>
    </recommendedName>
</protein>
<keyword evidence="6 9" id="KW-0539">Nucleus</keyword>
<evidence type="ECO:0000256" key="4">
    <source>
        <dbReference type="ARBA" id="ARBA00022801"/>
    </source>
</evidence>
<accession>A0A0C2GNZ2</accession>
<comment type="subcellular location">
    <subcellularLocation>
        <location evidence="1 9">Nucleus</location>
    </subcellularLocation>
</comment>
<name>A0A0C2GNZ2_9BILA</name>